<proteinExistence type="predicted"/>
<reference evidence="1" key="1">
    <citation type="submission" date="2014-11" db="EMBL/GenBank/DDBJ databases">
        <authorList>
            <person name="Amaro Gonzalez C."/>
        </authorList>
    </citation>
    <scope>NUCLEOTIDE SEQUENCE</scope>
</reference>
<evidence type="ECO:0000313" key="1">
    <source>
        <dbReference type="EMBL" id="JAH83902.1"/>
    </source>
</evidence>
<organism evidence="1">
    <name type="scientific">Anguilla anguilla</name>
    <name type="common">European freshwater eel</name>
    <name type="synonym">Muraena anguilla</name>
    <dbReference type="NCBI Taxonomy" id="7936"/>
    <lineage>
        <taxon>Eukaryota</taxon>
        <taxon>Metazoa</taxon>
        <taxon>Chordata</taxon>
        <taxon>Craniata</taxon>
        <taxon>Vertebrata</taxon>
        <taxon>Euteleostomi</taxon>
        <taxon>Actinopterygii</taxon>
        <taxon>Neopterygii</taxon>
        <taxon>Teleostei</taxon>
        <taxon>Anguilliformes</taxon>
        <taxon>Anguillidae</taxon>
        <taxon>Anguilla</taxon>
    </lineage>
</organism>
<reference evidence="1" key="2">
    <citation type="journal article" date="2015" name="Fish Shellfish Immunol.">
        <title>Early steps in the European eel (Anguilla anguilla)-Vibrio vulnificus interaction in the gills: Role of the RtxA13 toxin.</title>
        <authorList>
            <person name="Callol A."/>
            <person name="Pajuelo D."/>
            <person name="Ebbesson L."/>
            <person name="Teles M."/>
            <person name="MacKenzie S."/>
            <person name="Amaro C."/>
        </authorList>
    </citation>
    <scope>NUCLEOTIDE SEQUENCE</scope>
</reference>
<dbReference type="AlphaFoldDB" id="A0A0E9W0L6"/>
<sequence length="47" mass="5335">MRLWTEGVETWTQTEEGTVRQDLTSIFVLDYSPTVCTGILSQDGRTL</sequence>
<name>A0A0E9W0L6_ANGAN</name>
<protein>
    <submittedName>
        <fullName evidence="1">Uncharacterized protein</fullName>
    </submittedName>
</protein>
<accession>A0A0E9W0L6</accession>
<dbReference type="EMBL" id="GBXM01024675">
    <property type="protein sequence ID" value="JAH83902.1"/>
    <property type="molecule type" value="Transcribed_RNA"/>
</dbReference>